<keyword evidence="2" id="KW-0547">Nucleotide-binding</keyword>
<gene>
    <name evidence="7" type="ORF">BSZ37_02070</name>
</gene>
<feature type="region of interest" description="Disordered" evidence="5">
    <location>
        <begin position="1"/>
        <end position="25"/>
    </location>
</feature>
<dbReference type="Gene3D" id="1.10.510.10">
    <property type="entry name" value="Transferase(Phosphotransferase) domain 1"/>
    <property type="match status" value="1"/>
</dbReference>
<name>A0A271IVS2_9BACT</name>
<dbReference type="SUPFAM" id="SSF56112">
    <property type="entry name" value="Protein kinase-like (PK-like)"/>
    <property type="match status" value="1"/>
</dbReference>
<keyword evidence="4" id="KW-0067">ATP-binding</keyword>
<dbReference type="Proteomes" id="UP000216339">
    <property type="component" value="Unassembled WGS sequence"/>
</dbReference>
<evidence type="ECO:0000256" key="3">
    <source>
        <dbReference type="ARBA" id="ARBA00022777"/>
    </source>
</evidence>
<evidence type="ECO:0000313" key="7">
    <source>
        <dbReference type="EMBL" id="PAP75313.1"/>
    </source>
</evidence>
<dbReference type="GO" id="GO:0005524">
    <property type="term" value="F:ATP binding"/>
    <property type="evidence" value="ECO:0007669"/>
    <property type="project" value="UniProtKB-KW"/>
</dbReference>
<dbReference type="AlphaFoldDB" id="A0A271IVS2"/>
<evidence type="ECO:0000256" key="4">
    <source>
        <dbReference type="ARBA" id="ARBA00022840"/>
    </source>
</evidence>
<dbReference type="InterPro" id="IPR000719">
    <property type="entry name" value="Prot_kinase_dom"/>
</dbReference>
<organism evidence="7 8">
    <name type="scientific">Rubrivirga marina</name>
    <dbReference type="NCBI Taxonomy" id="1196024"/>
    <lineage>
        <taxon>Bacteria</taxon>
        <taxon>Pseudomonadati</taxon>
        <taxon>Rhodothermota</taxon>
        <taxon>Rhodothermia</taxon>
        <taxon>Rhodothermales</taxon>
        <taxon>Rubricoccaceae</taxon>
        <taxon>Rubrivirga</taxon>
    </lineage>
</organism>
<dbReference type="PROSITE" id="PS50011">
    <property type="entry name" value="PROTEIN_KINASE_DOM"/>
    <property type="match status" value="1"/>
</dbReference>
<reference evidence="7 8" key="1">
    <citation type="submission" date="2016-11" db="EMBL/GenBank/DDBJ databases">
        <title>Study of marine rhodopsin-containing bacteria.</title>
        <authorList>
            <person name="Yoshizawa S."/>
            <person name="Kumagai Y."/>
            <person name="Kogure K."/>
        </authorList>
    </citation>
    <scope>NUCLEOTIDE SEQUENCE [LARGE SCALE GENOMIC DNA]</scope>
    <source>
        <strain evidence="7 8">SAORIC-28</strain>
    </source>
</reference>
<dbReference type="CDD" id="cd14014">
    <property type="entry name" value="STKc_PknB_like"/>
    <property type="match status" value="1"/>
</dbReference>
<keyword evidence="3" id="KW-0418">Kinase</keyword>
<feature type="domain" description="Protein kinase" evidence="6">
    <location>
        <begin position="58"/>
        <end position="316"/>
    </location>
</feature>
<dbReference type="RefSeq" id="WP_095508949.1">
    <property type="nucleotide sequence ID" value="NZ_MQWD01000001.1"/>
</dbReference>
<dbReference type="Gene3D" id="3.30.200.20">
    <property type="entry name" value="Phosphorylase Kinase, domain 1"/>
    <property type="match status" value="1"/>
</dbReference>
<dbReference type="EMBL" id="MQWD01000001">
    <property type="protein sequence ID" value="PAP75313.1"/>
    <property type="molecule type" value="Genomic_DNA"/>
</dbReference>
<comment type="caution">
    <text evidence="7">The sequence shown here is derived from an EMBL/GenBank/DDBJ whole genome shotgun (WGS) entry which is preliminary data.</text>
</comment>
<sequence length="326" mass="34550">MPSRPTAPAGSGGAPAPDSDKPPPEAAAAEALFDRLMDGPLRLADPVGPEAPERVGDWELGERIGQGGLSTVYEAVRPAPAGSERAAVKLAKRLGAATESLFSHEAGLLGRLRAPGLARLLDAGTHDDGRPYIALERIEGQRLSAYARSRNAWERLLLLWRVCQTVEGIHLEDVVHGDLKPDHLLVRADGTVAVLDLGLARDLRHPTPDGAARRLGLTPEFAAPEQILGGDVGREADVYALGLVIREVLEGRRRHLPWAAGGEGDVTIELPDDARAPSGVPLGRYVGGLLRTALQTDPARRFPTAGALAQALDDVFDAVMDGTRLA</sequence>
<evidence type="ECO:0000313" key="8">
    <source>
        <dbReference type="Proteomes" id="UP000216339"/>
    </source>
</evidence>
<evidence type="ECO:0000256" key="2">
    <source>
        <dbReference type="ARBA" id="ARBA00022741"/>
    </source>
</evidence>
<evidence type="ECO:0000259" key="6">
    <source>
        <dbReference type="PROSITE" id="PS50011"/>
    </source>
</evidence>
<evidence type="ECO:0000256" key="1">
    <source>
        <dbReference type="ARBA" id="ARBA00022679"/>
    </source>
</evidence>
<keyword evidence="8" id="KW-1185">Reference proteome</keyword>
<dbReference type="GO" id="GO:0004674">
    <property type="term" value="F:protein serine/threonine kinase activity"/>
    <property type="evidence" value="ECO:0007669"/>
    <property type="project" value="TreeGrafter"/>
</dbReference>
<evidence type="ECO:0000256" key="5">
    <source>
        <dbReference type="SAM" id="MobiDB-lite"/>
    </source>
</evidence>
<dbReference type="PANTHER" id="PTHR43289:SF6">
    <property type="entry name" value="SERINE_THREONINE-PROTEIN KINASE NEKL-3"/>
    <property type="match status" value="1"/>
</dbReference>
<dbReference type="InterPro" id="IPR011009">
    <property type="entry name" value="Kinase-like_dom_sf"/>
</dbReference>
<accession>A0A271IVS2</accession>
<dbReference type="Pfam" id="PF00069">
    <property type="entry name" value="Pkinase"/>
    <property type="match status" value="1"/>
</dbReference>
<protein>
    <recommendedName>
        <fullName evidence="6">Protein kinase domain-containing protein</fullName>
    </recommendedName>
</protein>
<proteinExistence type="predicted"/>
<dbReference type="PANTHER" id="PTHR43289">
    <property type="entry name" value="MITOGEN-ACTIVATED PROTEIN KINASE KINASE KINASE 20-RELATED"/>
    <property type="match status" value="1"/>
</dbReference>
<dbReference type="OrthoDB" id="9813021at2"/>
<keyword evidence="1" id="KW-0808">Transferase</keyword>